<dbReference type="Proteomes" id="UP000790787">
    <property type="component" value="Chromosome 3"/>
</dbReference>
<reference evidence="2" key="2">
    <citation type="submission" date="2025-08" db="UniProtKB">
        <authorList>
            <consortium name="RefSeq"/>
        </authorList>
    </citation>
    <scope>IDENTIFICATION</scope>
    <source>
        <tissue evidence="2">Leaf</tissue>
    </source>
</reference>
<reference evidence="1" key="1">
    <citation type="journal article" date="2014" name="Nat. Commun.">
        <title>The tobacco genome sequence and its comparison with those of tomato and potato.</title>
        <authorList>
            <person name="Sierro N."/>
            <person name="Battey J.N."/>
            <person name="Ouadi S."/>
            <person name="Bakaher N."/>
            <person name="Bovet L."/>
            <person name="Willig A."/>
            <person name="Goepfert S."/>
            <person name="Peitsch M.C."/>
            <person name="Ivanov N.V."/>
        </authorList>
    </citation>
    <scope>NUCLEOTIDE SEQUENCE [LARGE SCALE GENOMIC DNA]</scope>
</reference>
<keyword evidence="1" id="KW-1185">Reference proteome</keyword>
<protein>
    <submittedName>
        <fullName evidence="2">Uncharacterized protein LOC142177002</fullName>
    </submittedName>
</protein>
<evidence type="ECO:0000313" key="2">
    <source>
        <dbReference type="RefSeq" id="XP_075101429.1"/>
    </source>
</evidence>
<dbReference type="RefSeq" id="XP_075101429.1">
    <property type="nucleotide sequence ID" value="XM_075245328.1"/>
</dbReference>
<gene>
    <name evidence="2" type="primary">LOC142177002</name>
</gene>
<organism evidence="1 2">
    <name type="scientific">Nicotiana tabacum</name>
    <name type="common">Common tobacco</name>
    <dbReference type="NCBI Taxonomy" id="4097"/>
    <lineage>
        <taxon>Eukaryota</taxon>
        <taxon>Viridiplantae</taxon>
        <taxon>Streptophyta</taxon>
        <taxon>Embryophyta</taxon>
        <taxon>Tracheophyta</taxon>
        <taxon>Spermatophyta</taxon>
        <taxon>Magnoliopsida</taxon>
        <taxon>eudicotyledons</taxon>
        <taxon>Gunneridae</taxon>
        <taxon>Pentapetalae</taxon>
        <taxon>asterids</taxon>
        <taxon>lamiids</taxon>
        <taxon>Solanales</taxon>
        <taxon>Solanaceae</taxon>
        <taxon>Nicotianoideae</taxon>
        <taxon>Nicotianeae</taxon>
        <taxon>Nicotiana</taxon>
    </lineage>
</organism>
<sequence length="193" mass="21958">MSMLVGDSVIVDRVYRSCVVTFCGYETTTDLLLLDMVDFEVILGMEWLSVYHAILDCYAKTITLAMPQFPRLELRSSSIGTSSKVISFLKARLMVEKDCLAYLDFVRDTTIETPMLDSLPVVREFFDVFPADLPDMLRDQDIDFGIDLVPGTHPISTSPYRMAPKELKELKEQLQELLKKGFIRPSVSPRGYL</sequence>
<name>A0AC58TW23_TOBAC</name>
<accession>A0AC58TW23</accession>
<proteinExistence type="predicted"/>
<evidence type="ECO:0000313" key="1">
    <source>
        <dbReference type="Proteomes" id="UP000790787"/>
    </source>
</evidence>